<evidence type="ECO:0000313" key="2">
    <source>
        <dbReference type="Proteomes" id="UP001311730"/>
    </source>
</evidence>
<dbReference type="Proteomes" id="UP001311730">
    <property type="component" value="Unassembled WGS sequence"/>
</dbReference>
<evidence type="ECO:0000313" key="1">
    <source>
        <dbReference type="EMBL" id="MEB3074724.1"/>
    </source>
</evidence>
<gene>
    <name evidence="1" type="ORF">VJJ08_05345</name>
</gene>
<organism evidence="1 2">
    <name type="scientific">Capnocytophaga gingivalis</name>
    <dbReference type="NCBI Taxonomy" id="1017"/>
    <lineage>
        <taxon>Bacteria</taxon>
        <taxon>Pseudomonadati</taxon>
        <taxon>Bacteroidota</taxon>
        <taxon>Flavobacteriia</taxon>
        <taxon>Flavobacteriales</taxon>
        <taxon>Flavobacteriaceae</taxon>
        <taxon>Capnocytophaga</taxon>
    </lineage>
</organism>
<sequence length="116" mass="13980">MDEKLIAQNIKEEIFRKEFERYFRILEEGLNKEPYKNLYWQKAQALYKSIDQDNRNNLREFVKMIMIETITELLAYVDGIATFNEQEYPFELFCNGTKVSGSLQEYLLMEIEEEQS</sequence>
<name>A0ABU5Z7V5_9FLAO</name>
<accession>A0ABU5Z7V5</accession>
<proteinExistence type="predicted"/>
<reference evidence="1 2" key="1">
    <citation type="submission" date="2023-12" db="EMBL/GenBank/DDBJ databases">
        <title>Genomic sequences of Capnocytophaga and Parvimonas strains.</title>
        <authorList>
            <person name="Watt R.M."/>
            <person name="Wang M."/>
            <person name="Yang T."/>
            <person name="Tong W.M."/>
        </authorList>
    </citation>
    <scope>NUCLEOTIDE SEQUENCE [LARGE SCALE GENOMIC DNA]</scope>
    <source>
        <strain evidence="1 2">CCUG 13096</strain>
    </source>
</reference>
<protein>
    <recommendedName>
        <fullName evidence="3">Transposase</fullName>
    </recommendedName>
</protein>
<keyword evidence="2" id="KW-1185">Reference proteome</keyword>
<dbReference type="RefSeq" id="WP_323983063.1">
    <property type="nucleotide sequence ID" value="NZ_JAYKBW010000005.1"/>
</dbReference>
<comment type="caution">
    <text evidence="1">The sequence shown here is derived from an EMBL/GenBank/DDBJ whole genome shotgun (WGS) entry which is preliminary data.</text>
</comment>
<evidence type="ECO:0008006" key="3">
    <source>
        <dbReference type="Google" id="ProtNLM"/>
    </source>
</evidence>
<dbReference type="EMBL" id="JAYKBW010000005">
    <property type="protein sequence ID" value="MEB3074724.1"/>
    <property type="molecule type" value="Genomic_DNA"/>
</dbReference>